<feature type="transmembrane region" description="Helical" evidence="11">
    <location>
        <begin position="400"/>
        <end position="421"/>
    </location>
</feature>
<evidence type="ECO:0000256" key="8">
    <source>
        <dbReference type="ARBA" id="ARBA00023214"/>
    </source>
</evidence>
<keyword evidence="6 11" id="KW-0472">Membrane</keyword>
<name>A0A518CMK6_9PLAN</name>
<evidence type="ECO:0000256" key="1">
    <source>
        <dbReference type="ARBA" id="ARBA00004141"/>
    </source>
</evidence>
<reference evidence="13 14" key="1">
    <citation type="submission" date="2019-02" db="EMBL/GenBank/DDBJ databases">
        <title>Deep-cultivation of Planctomycetes and their phenomic and genomic characterization uncovers novel biology.</title>
        <authorList>
            <person name="Wiegand S."/>
            <person name="Jogler M."/>
            <person name="Boedeker C."/>
            <person name="Pinto D."/>
            <person name="Vollmers J."/>
            <person name="Rivas-Marin E."/>
            <person name="Kohn T."/>
            <person name="Peeters S.H."/>
            <person name="Heuer A."/>
            <person name="Rast P."/>
            <person name="Oberbeckmann S."/>
            <person name="Bunk B."/>
            <person name="Jeske O."/>
            <person name="Meyerdierks A."/>
            <person name="Storesund J.E."/>
            <person name="Kallscheuer N."/>
            <person name="Luecker S."/>
            <person name="Lage O.M."/>
            <person name="Pohl T."/>
            <person name="Merkel B.J."/>
            <person name="Hornburger P."/>
            <person name="Mueller R.-W."/>
            <person name="Bruemmer F."/>
            <person name="Labrenz M."/>
            <person name="Spormann A.M."/>
            <person name="Op den Camp H."/>
            <person name="Overmann J."/>
            <person name="Amann R."/>
            <person name="Jetten M.S.M."/>
            <person name="Mascher T."/>
            <person name="Medema M.H."/>
            <person name="Devos D.P."/>
            <person name="Kaster A.-K."/>
            <person name="Ovreas L."/>
            <person name="Rohde M."/>
            <person name="Galperin M.Y."/>
            <person name="Jogler C."/>
        </authorList>
    </citation>
    <scope>NUCLEOTIDE SEQUENCE [LARGE SCALE GENOMIC DNA]</scope>
    <source>
        <strain evidence="13 14">Pla110</strain>
    </source>
</reference>
<dbReference type="SMART" id="SM00116">
    <property type="entry name" value="CBS"/>
    <property type="match status" value="2"/>
</dbReference>
<feature type="transmembrane region" description="Helical" evidence="11">
    <location>
        <begin position="433"/>
        <end position="458"/>
    </location>
</feature>
<accession>A0A518CMK6</accession>
<evidence type="ECO:0000256" key="11">
    <source>
        <dbReference type="SAM" id="Phobius"/>
    </source>
</evidence>
<dbReference type="GO" id="GO:0034707">
    <property type="term" value="C:chloride channel complex"/>
    <property type="evidence" value="ECO:0007669"/>
    <property type="project" value="UniProtKB-KW"/>
</dbReference>
<feature type="transmembrane region" description="Helical" evidence="11">
    <location>
        <begin position="172"/>
        <end position="195"/>
    </location>
</feature>
<feature type="transmembrane region" description="Helical" evidence="11">
    <location>
        <begin position="252"/>
        <end position="272"/>
    </location>
</feature>
<dbReference type="InterPro" id="IPR000644">
    <property type="entry name" value="CBS_dom"/>
</dbReference>
<evidence type="ECO:0000313" key="14">
    <source>
        <dbReference type="Proteomes" id="UP000317178"/>
    </source>
</evidence>
<evidence type="ECO:0000256" key="5">
    <source>
        <dbReference type="ARBA" id="ARBA00023065"/>
    </source>
</evidence>
<dbReference type="SUPFAM" id="SSF54631">
    <property type="entry name" value="CBS-domain pair"/>
    <property type="match status" value="1"/>
</dbReference>
<evidence type="ECO:0000256" key="3">
    <source>
        <dbReference type="ARBA" id="ARBA00022692"/>
    </source>
</evidence>
<dbReference type="PRINTS" id="PR00762">
    <property type="entry name" value="CLCHANNEL"/>
</dbReference>
<dbReference type="Pfam" id="PF00654">
    <property type="entry name" value="Voltage_CLC"/>
    <property type="match status" value="1"/>
</dbReference>
<feature type="domain" description="CBS" evidence="12">
    <location>
        <begin position="519"/>
        <end position="576"/>
    </location>
</feature>
<evidence type="ECO:0000256" key="7">
    <source>
        <dbReference type="ARBA" id="ARBA00023173"/>
    </source>
</evidence>
<feature type="transmembrane region" description="Helical" evidence="11">
    <location>
        <begin position="284"/>
        <end position="302"/>
    </location>
</feature>
<feature type="transmembrane region" description="Helical" evidence="11">
    <location>
        <begin position="374"/>
        <end position="394"/>
    </location>
</feature>
<feature type="transmembrane region" description="Helical" evidence="11">
    <location>
        <begin position="201"/>
        <end position="222"/>
    </location>
</feature>
<keyword evidence="8" id="KW-0868">Chloride</keyword>
<keyword evidence="10" id="KW-0129">CBS domain</keyword>
<keyword evidence="4 11" id="KW-1133">Transmembrane helix</keyword>
<keyword evidence="14" id="KW-1185">Reference proteome</keyword>
<dbReference type="Gene3D" id="3.10.580.10">
    <property type="entry name" value="CBS-domain"/>
    <property type="match status" value="1"/>
</dbReference>
<keyword evidence="9" id="KW-0407">Ion channel</keyword>
<dbReference type="GO" id="GO:0005254">
    <property type="term" value="F:chloride channel activity"/>
    <property type="evidence" value="ECO:0007669"/>
    <property type="project" value="UniProtKB-KW"/>
</dbReference>
<keyword evidence="7" id="KW-0869">Chloride channel</keyword>
<evidence type="ECO:0000256" key="4">
    <source>
        <dbReference type="ARBA" id="ARBA00022989"/>
    </source>
</evidence>
<protein>
    <submittedName>
        <fullName evidence="13">H(+)/Cl(-) exchange transporter ClcA</fullName>
    </submittedName>
</protein>
<dbReference type="InterPro" id="IPR014743">
    <property type="entry name" value="Cl-channel_core"/>
</dbReference>
<proteinExistence type="predicted"/>
<feature type="domain" description="CBS" evidence="12">
    <location>
        <begin position="585"/>
        <end position="646"/>
    </location>
</feature>
<dbReference type="EMBL" id="CP036281">
    <property type="protein sequence ID" value="QDU80460.1"/>
    <property type="molecule type" value="Genomic_DNA"/>
</dbReference>
<dbReference type="SUPFAM" id="SSF81340">
    <property type="entry name" value="Clc chloride channel"/>
    <property type="match status" value="1"/>
</dbReference>
<evidence type="ECO:0000256" key="10">
    <source>
        <dbReference type="PROSITE-ProRule" id="PRU00703"/>
    </source>
</evidence>
<dbReference type="Gene3D" id="1.10.3080.10">
    <property type="entry name" value="Clc chloride channel"/>
    <property type="match status" value="1"/>
</dbReference>
<dbReference type="InterPro" id="IPR046342">
    <property type="entry name" value="CBS_dom_sf"/>
</dbReference>
<evidence type="ECO:0000313" key="13">
    <source>
        <dbReference type="EMBL" id="QDU80460.1"/>
    </source>
</evidence>
<dbReference type="Pfam" id="PF00571">
    <property type="entry name" value="CBS"/>
    <property type="match status" value="2"/>
</dbReference>
<keyword evidence="2" id="KW-0813">Transport</keyword>
<evidence type="ECO:0000259" key="12">
    <source>
        <dbReference type="PROSITE" id="PS51371"/>
    </source>
</evidence>
<dbReference type="AlphaFoldDB" id="A0A518CMK6"/>
<feature type="transmembrane region" description="Helical" evidence="11">
    <location>
        <begin position="75"/>
        <end position="95"/>
    </location>
</feature>
<evidence type="ECO:0000256" key="9">
    <source>
        <dbReference type="ARBA" id="ARBA00023303"/>
    </source>
</evidence>
<feature type="transmembrane region" description="Helical" evidence="11">
    <location>
        <begin position="464"/>
        <end position="484"/>
    </location>
</feature>
<evidence type="ECO:0000256" key="2">
    <source>
        <dbReference type="ARBA" id="ARBA00022448"/>
    </source>
</evidence>
<dbReference type="PANTHER" id="PTHR43427">
    <property type="entry name" value="CHLORIDE CHANNEL PROTEIN CLC-E"/>
    <property type="match status" value="1"/>
</dbReference>
<dbReference type="CDD" id="cd00400">
    <property type="entry name" value="Voltage_gated_ClC"/>
    <property type="match status" value="1"/>
</dbReference>
<comment type="subcellular location">
    <subcellularLocation>
        <location evidence="1">Membrane</location>
        <topology evidence="1">Multi-pass membrane protein</topology>
    </subcellularLocation>
</comment>
<dbReference type="InterPro" id="IPR050368">
    <property type="entry name" value="ClC-type_chloride_channel"/>
</dbReference>
<feature type="transmembrane region" description="Helical" evidence="11">
    <location>
        <begin position="29"/>
        <end position="55"/>
    </location>
</feature>
<keyword evidence="5" id="KW-0406">Ion transport</keyword>
<dbReference type="PROSITE" id="PS51371">
    <property type="entry name" value="CBS"/>
    <property type="match status" value="2"/>
</dbReference>
<dbReference type="PANTHER" id="PTHR43427:SF6">
    <property type="entry name" value="CHLORIDE CHANNEL PROTEIN CLC-E"/>
    <property type="match status" value="1"/>
</dbReference>
<dbReference type="KEGG" id="plon:Pla110_21900"/>
<sequence>MEPPRKDNVFSRAQNWIVSSLRQWFTHEVTLTIFLAILIGIAGGLGSVVFTHLIHAVSYVSVDAILAWSDDKPPAFYLLLFTPILGLLIVSWLTLRFAPEAQGHGVPEVIAAVARRDGLIRPRVAFVKILASGICIGTGGSVGREGPIVQIGAALGSISGQFLKLSARNMKVLVASGSAAGISATFNAPLAGVMFASEIVLGNFAVESLTPIVIASVLAAVVQSEIGEHGFNPAFTQLYHQFEGAWAQLPSYLILGVVCGLIAVSFTKLVYYTEDLALKNVSRWWQRAVLAGFIVGLAGILYPPVPPAPSNYSNYRQEAGEHREPPLFGVGYEVVDHALHLEFSEKTSSIRDHELEAGQEKVVQLSEPQMISTFWWLLPLALLKPLLTSITLGGGGSGGIFAPSLYIGATTGACFGLLLNLYLPEQFSAHPGVYAIVGMGAVVAGTTHGIMSAIIIVYEMTSDYRIILPIMVSAGLASLVARFVDPESIYDKKLSRRGETVARGLDMHHLEHVMVRDVMIRNFPTVLNTDNLTQIIQVAQKNSHIESIPVMNVEKQLIGIIRPEDLHRMLDTDIPPHLLNADDIALASPISVSPDENLLEAIRDFGTRDVDSLPVERIINGQRQLVGVLLRSEVMLRYRQEMLRHY</sequence>
<evidence type="ECO:0000256" key="6">
    <source>
        <dbReference type="ARBA" id="ARBA00023136"/>
    </source>
</evidence>
<keyword evidence="3 11" id="KW-0812">Transmembrane</keyword>
<dbReference type="InterPro" id="IPR001807">
    <property type="entry name" value="ClC"/>
</dbReference>
<gene>
    <name evidence="13" type="primary">clcA</name>
    <name evidence="13" type="ORF">Pla110_21900</name>
</gene>
<organism evidence="13 14">
    <name type="scientific">Polystyrenella longa</name>
    <dbReference type="NCBI Taxonomy" id="2528007"/>
    <lineage>
        <taxon>Bacteria</taxon>
        <taxon>Pseudomonadati</taxon>
        <taxon>Planctomycetota</taxon>
        <taxon>Planctomycetia</taxon>
        <taxon>Planctomycetales</taxon>
        <taxon>Planctomycetaceae</taxon>
        <taxon>Polystyrenella</taxon>
    </lineage>
</organism>
<dbReference type="Proteomes" id="UP000317178">
    <property type="component" value="Chromosome"/>
</dbReference>